<accession>A0ABS9BDB2</accession>
<dbReference type="Pfam" id="PF13562">
    <property type="entry name" value="NTP_transf_4"/>
    <property type="match status" value="1"/>
</dbReference>
<organism evidence="3 4">
    <name type="scientific">Flavihumibacter fluminis</name>
    <dbReference type="NCBI Taxonomy" id="2909236"/>
    <lineage>
        <taxon>Bacteria</taxon>
        <taxon>Pseudomonadati</taxon>
        <taxon>Bacteroidota</taxon>
        <taxon>Chitinophagia</taxon>
        <taxon>Chitinophagales</taxon>
        <taxon>Chitinophagaceae</taxon>
        <taxon>Flavihumibacter</taxon>
    </lineage>
</organism>
<dbReference type="PANTHER" id="PTHR43584">
    <property type="entry name" value="NUCLEOTIDYL TRANSFERASE"/>
    <property type="match status" value="1"/>
</dbReference>
<evidence type="ECO:0000256" key="1">
    <source>
        <dbReference type="ARBA" id="ARBA00022679"/>
    </source>
</evidence>
<sequence>MQCIIFSAEYCQPENLYPFHLTRHLQDIRLGILTIREKWEKALQLSSFDKWEGDYKESDRSRIIDSNLEQGDYLLLHANILPTSELVEAIQKLQSGQTLIHADAGAIALHFNAEDVTGLHRIKVKDTIPYEGELLAIKFPWDIFKINDRAIREDFELLTKGRNSQTVSVSNQIIGQFPVFLEEGAQLEGCIINVTEGPVYIGRNAEIMEGTCIRGPVAIGEHAIVKMGTRIYGGTTIGPHCIAGGEIKNAVLMGYSNKAHDGYLGDAVIGEWCNLGAGTSASNVKNSAGPILVYSPASEGGKAAVGTKCGLIMGDYSRAAINTSFNTGTVVGICSSVFGNGLLPKYIPHFSWGAEGIRRYEFSRALRDLENWKKWKNSTISPREQNILRYIYDNF</sequence>
<protein>
    <recommendedName>
        <fullName evidence="5">UDP-N-acetylglucosamine diphosphorylase/glucosamine-1-phosphate N-acetyltransferase</fullName>
    </recommendedName>
</protein>
<keyword evidence="1" id="KW-0808">Transferase</keyword>
<dbReference type="RefSeq" id="WP_234863507.1">
    <property type="nucleotide sequence ID" value="NZ_JAKEVY010000001.1"/>
</dbReference>
<evidence type="ECO:0000256" key="2">
    <source>
        <dbReference type="ARBA" id="ARBA00023315"/>
    </source>
</evidence>
<dbReference type="InterPro" id="IPR011004">
    <property type="entry name" value="Trimer_LpxA-like_sf"/>
</dbReference>
<dbReference type="Proteomes" id="UP001200145">
    <property type="component" value="Unassembled WGS sequence"/>
</dbReference>
<evidence type="ECO:0000313" key="4">
    <source>
        <dbReference type="Proteomes" id="UP001200145"/>
    </source>
</evidence>
<dbReference type="InterPro" id="IPR023917">
    <property type="entry name" value="Bifunctiontional_GlmU_bac-type"/>
</dbReference>
<dbReference type="InterPro" id="IPR050065">
    <property type="entry name" value="GlmU-like"/>
</dbReference>
<keyword evidence="2" id="KW-0012">Acyltransferase</keyword>
<name>A0ABS9BDB2_9BACT</name>
<evidence type="ECO:0008006" key="5">
    <source>
        <dbReference type="Google" id="ProtNLM"/>
    </source>
</evidence>
<dbReference type="SUPFAM" id="SSF51161">
    <property type="entry name" value="Trimeric LpxA-like enzymes"/>
    <property type="match status" value="1"/>
</dbReference>
<comment type="caution">
    <text evidence="3">The sequence shown here is derived from an EMBL/GenBank/DDBJ whole genome shotgun (WGS) entry which is preliminary data.</text>
</comment>
<keyword evidence="4" id="KW-1185">Reference proteome</keyword>
<dbReference type="PANTHER" id="PTHR43584:SF8">
    <property type="entry name" value="N-ACETYLMURAMATE ALPHA-1-PHOSPHATE URIDYLYLTRANSFERASE"/>
    <property type="match status" value="1"/>
</dbReference>
<proteinExistence type="predicted"/>
<dbReference type="Gene3D" id="2.160.10.10">
    <property type="entry name" value="Hexapeptide repeat proteins"/>
    <property type="match status" value="1"/>
</dbReference>
<dbReference type="EMBL" id="JAKEVY010000001">
    <property type="protein sequence ID" value="MCF1713089.1"/>
    <property type="molecule type" value="Genomic_DNA"/>
</dbReference>
<evidence type="ECO:0000313" key="3">
    <source>
        <dbReference type="EMBL" id="MCF1713089.1"/>
    </source>
</evidence>
<dbReference type="NCBIfam" id="TIGR03991">
    <property type="entry name" value="alt_bact_glmU"/>
    <property type="match status" value="1"/>
</dbReference>
<gene>
    <name evidence="3" type="ORF">L0U88_00425</name>
</gene>
<reference evidence="3 4" key="1">
    <citation type="submission" date="2022-01" db="EMBL/GenBank/DDBJ databases">
        <title>Flavihumibacter sp. nov., isolated from sediment of a river.</title>
        <authorList>
            <person name="Liu H."/>
        </authorList>
    </citation>
    <scope>NUCLEOTIDE SEQUENCE [LARGE SCALE GENOMIC DNA]</scope>
    <source>
        <strain evidence="3 4">RY-1</strain>
    </source>
</reference>